<accession>A0A1E3G3A6</accession>
<protein>
    <submittedName>
        <fullName evidence="1">Uncharacterized protein</fullName>
    </submittedName>
</protein>
<proteinExistence type="predicted"/>
<sequence>MKKLALTVIGGFTVVLAVTLLLNSCAAPVTIKDFRSEISEPNKVPISDPAYLVNILGNEEFTKMISEMGYIPNANRNEGFILGNLADSAENFLEDFIDKLEKNERRRELVRQMIEYRKAVEKLLTASDRYEYLLKLDGEAKKQIEKSFGVQVSTELYVDFRDVLYFYRSWIEPIVFIYEHRAELRRLLEEYKNLKQSNIEKYFTKQFLELLNLLKTGDRIDLDILSKAFLELAAVKSPPNELGISDIFTESFLVRGGIDLKVRFLDHEILYLVEIFEFESSMLDDKGERKDKKVTILSKLRWRFFLTEPFLVKSWGEKTLGSLLFNIVSGEFQLGNLTVDLKTTKIIEVLKELNKILPDKTLKIVFRAADSKSGYIEILINFGYLARSKTINLGDNNITIKTGLFTRENLEQIKSMSNSLEKVLLFVDKYCDFFDIKEENGTKLLRVDIKIAGTTNPAFRILVQFKFENLESLIRKTNALKLLFNILRLTN</sequence>
<dbReference type="AlphaFoldDB" id="A0A1E3G3A6"/>
<comment type="caution">
    <text evidence="1">The sequence shown here is derived from an EMBL/GenBank/DDBJ whole genome shotgun (WGS) entry which is preliminary data.</text>
</comment>
<dbReference type="EMBL" id="LWAF01000004">
    <property type="protein sequence ID" value="ODN30717.1"/>
    <property type="molecule type" value="Genomic_DNA"/>
</dbReference>
<name>A0A1E3G3A6_9BACT</name>
<evidence type="ECO:0000313" key="2">
    <source>
        <dbReference type="Proteomes" id="UP000094570"/>
    </source>
</evidence>
<reference evidence="2" key="1">
    <citation type="submission" date="2016-04" db="EMBL/GenBank/DDBJ databases">
        <title>The genome sequence project of a novel Fervidobacterium isolate from a hot spring in Thailand.</title>
        <authorList>
            <person name="Gonzalez J.M."/>
            <person name="Cuecas A."/>
            <person name="Kanoksilapatham W."/>
        </authorList>
    </citation>
    <scope>NUCLEOTIDE SEQUENCE [LARGE SCALE GENOMIC DNA]</scope>
    <source>
        <strain evidence="2">FC2004</strain>
    </source>
</reference>
<organism evidence="1 2">
    <name type="scientific">Fervidobacterium thailandense</name>
    <dbReference type="NCBI Taxonomy" id="1008305"/>
    <lineage>
        <taxon>Bacteria</taxon>
        <taxon>Thermotogati</taxon>
        <taxon>Thermotogota</taxon>
        <taxon>Thermotogae</taxon>
        <taxon>Thermotogales</taxon>
        <taxon>Fervidobacteriaceae</taxon>
        <taxon>Fervidobacterium</taxon>
    </lineage>
</organism>
<dbReference type="OrthoDB" id="48578at2"/>
<dbReference type="Proteomes" id="UP000094570">
    <property type="component" value="Unassembled WGS sequence"/>
</dbReference>
<keyword evidence="2" id="KW-1185">Reference proteome</keyword>
<dbReference type="RefSeq" id="WP_069292894.1">
    <property type="nucleotide sequence ID" value="NZ_CP140110.1"/>
</dbReference>
<gene>
    <name evidence="1" type="ORF">A4H02_04095</name>
</gene>
<evidence type="ECO:0000313" key="1">
    <source>
        <dbReference type="EMBL" id="ODN30717.1"/>
    </source>
</evidence>